<dbReference type="VEuPathDB" id="MicrosporidiaDB:DI09_14p80"/>
<comment type="caution">
    <text evidence="1">The sequence shown here is derived from an EMBL/GenBank/DDBJ whole genome shotgun (WGS) entry which is preliminary data.</text>
</comment>
<sequence length="121" mass="13395">MKPPIDVIIMPKISIRMMGVENMTIPKAIDMDCLMFPTTDIVNGDVSFVSELALQPGKKQTLKKAKRGDFIAKLERMESIVPGQNQIDKNTLEGTYNDAQKGQDASEIAKLRGFLKLGNRG</sequence>
<proteinExistence type="predicted"/>
<dbReference type="GeneID" id="25258495"/>
<evidence type="ECO:0000313" key="2">
    <source>
        <dbReference type="Proteomes" id="UP000029725"/>
    </source>
</evidence>
<dbReference type="AlphaFoldDB" id="A0A098VUJ3"/>
<dbReference type="RefSeq" id="XP_013239087.1">
    <property type="nucleotide sequence ID" value="XM_013383633.1"/>
</dbReference>
<reference evidence="1 2" key="1">
    <citation type="submission" date="2014-04" db="EMBL/GenBank/DDBJ databases">
        <title>A new species of microsporidia sheds light on the evolution of extreme parasitism.</title>
        <authorList>
            <person name="Haag K.L."/>
            <person name="James T.Y."/>
            <person name="Larsson R."/>
            <person name="Schaer T.M."/>
            <person name="Refardt D."/>
            <person name="Pombert J.-F."/>
            <person name="Ebert D."/>
        </authorList>
    </citation>
    <scope>NUCLEOTIDE SEQUENCE [LARGE SCALE GENOMIC DNA]</scope>
    <source>
        <strain evidence="1 2">UGP3</strain>
        <tissue evidence="1">Spores</tissue>
    </source>
</reference>
<evidence type="ECO:0000313" key="1">
    <source>
        <dbReference type="EMBL" id="KGG52625.1"/>
    </source>
</evidence>
<keyword evidence="2" id="KW-1185">Reference proteome</keyword>
<dbReference type="Proteomes" id="UP000029725">
    <property type="component" value="Unassembled WGS sequence"/>
</dbReference>
<dbReference type="HOGENOM" id="CLU_2038621_0_0_1"/>
<dbReference type="EMBL" id="JMKJ01000055">
    <property type="protein sequence ID" value="KGG52625.1"/>
    <property type="molecule type" value="Genomic_DNA"/>
</dbReference>
<name>A0A098VUJ3_9MICR</name>
<gene>
    <name evidence="1" type="ORF">DI09_14p80</name>
</gene>
<protein>
    <submittedName>
        <fullName evidence="1">Uncharacterized protein</fullName>
    </submittedName>
</protein>
<organism evidence="1 2">
    <name type="scientific">Mitosporidium daphniae</name>
    <dbReference type="NCBI Taxonomy" id="1485682"/>
    <lineage>
        <taxon>Eukaryota</taxon>
        <taxon>Fungi</taxon>
        <taxon>Fungi incertae sedis</taxon>
        <taxon>Microsporidia</taxon>
        <taxon>Mitosporidium</taxon>
    </lineage>
</organism>
<accession>A0A098VUJ3</accession>